<comment type="caution">
    <text evidence="1">The sequence shown here is derived from an EMBL/GenBank/DDBJ whole genome shotgun (WGS) entry which is preliminary data.</text>
</comment>
<reference evidence="1 2" key="1">
    <citation type="submission" date="2018-01" db="EMBL/GenBank/DDBJ databases">
        <title>A novel member of the phylum Bacteroidetes isolated from glacier ice.</title>
        <authorList>
            <person name="Liu Q."/>
            <person name="Xin Y.-H."/>
        </authorList>
    </citation>
    <scope>NUCLEOTIDE SEQUENCE [LARGE SCALE GENOMIC DNA]</scope>
    <source>
        <strain evidence="1 2">RB1R16</strain>
    </source>
</reference>
<name>A0A2S7SVU3_9BACT</name>
<organism evidence="1 2">
    <name type="scientific">Flavipsychrobacter stenotrophus</name>
    <dbReference type="NCBI Taxonomy" id="2077091"/>
    <lineage>
        <taxon>Bacteria</taxon>
        <taxon>Pseudomonadati</taxon>
        <taxon>Bacteroidota</taxon>
        <taxon>Chitinophagia</taxon>
        <taxon>Chitinophagales</taxon>
        <taxon>Chitinophagaceae</taxon>
        <taxon>Flavipsychrobacter</taxon>
    </lineage>
</organism>
<accession>A0A2S7SVU3</accession>
<evidence type="ECO:0000313" key="1">
    <source>
        <dbReference type="EMBL" id="PQJ11062.1"/>
    </source>
</evidence>
<gene>
    <name evidence="1" type="ORF">CJD36_013920</name>
</gene>
<keyword evidence="2" id="KW-1185">Reference proteome</keyword>
<dbReference type="PROSITE" id="PS51257">
    <property type="entry name" value="PROKAR_LIPOPROTEIN"/>
    <property type="match status" value="1"/>
</dbReference>
<dbReference type="AlphaFoldDB" id="A0A2S7SVU3"/>
<dbReference type="RefSeq" id="WP_105039790.1">
    <property type="nucleotide sequence ID" value="NZ_PPSL01000003.1"/>
</dbReference>
<dbReference type="EMBL" id="PPSL01000003">
    <property type="protein sequence ID" value="PQJ11062.1"/>
    <property type="molecule type" value="Genomic_DNA"/>
</dbReference>
<evidence type="ECO:0000313" key="2">
    <source>
        <dbReference type="Proteomes" id="UP000239872"/>
    </source>
</evidence>
<protein>
    <submittedName>
        <fullName evidence="1">Uncharacterized protein</fullName>
    </submittedName>
</protein>
<proteinExistence type="predicted"/>
<sequence>MKLFFFLLVNTFIVTSCRPTVNNDLTRSPQSKPLATKETDPTLGYWKLVKHFEGNSADTSVDSTERVQITDSTFVLERGGKVIFIDTLQEANYFPNAPKHQYFELKSKHNSYKVRFPDDYSFMYCNINGNDGVRRIYKRCN</sequence>
<dbReference type="Proteomes" id="UP000239872">
    <property type="component" value="Unassembled WGS sequence"/>
</dbReference>